<evidence type="ECO:0000256" key="1">
    <source>
        <dbReference type="ARBA" id="ARBA00004409"/>
    </source>
</evidence>
<dbReference type="GO" id="GO:0005797">
    <property type="term" value="C:Golgi medial cisterna"/>
    <property type="evidence" value="ECO:0007669"/>
    <property type="project" value="TreeGrafter"/>
</dbReference>
<dbReference type="AlphaFoldDB" id="A0A086KN24"/>
<name>A0A086KN24_TOXGO</name>
<gene>
    <name evidence="11" type="ORF">TGDOM2_223620</name>
</gene>
<comment type="similarity">
    <text evidence="2">Belongs to the GOSR1 family.</text>
</comment>
<dbReference type="GO" id="GO:0031201">
    <property type="term" value="C:SNARE complex"/>
    <property type="evidence" value="ECO:0007669"/>
    <property type="project" value="TreeGrafter"/>
</dbReference>
<dbReference type="GO" id="GO:0005801">
    <property type="term" value="C:cis-Golgi network"/>
    <property type="evidence" value="ECO:0007669"/>
    <property type="project" value="InterPro"/>
</dbReference>
<keyword evidence="8 9" id="KW-0472">Membrane</keyword>
<proteinExistence type="inferred from homology"/>
<dbReference type="PANTHER" id="PTHR21094:SF2">
    <property type="entry name" value="GOLGI SNAP RECEPTOR COMPLEX MEMBER 1"/>
    <property type="match status" value="1"/>
</dbReference>
<evidence type="ECO:0000256" key="2">
    <source>
        <dbReference type="ARBA" id="ARBA00008473"/>
    </source>
</evidence>
<comment type="caution">
    <text evidence="11">The sequence shown here is derived from an EMBL/GenBank/DDBJ whole genome shotgun (WGS) entry which is preliminary data.</text>
</comment>
<reference evidence="11 12" key="1">
    <citation type="submission" date="2014-02" db="EMBL/GenBank/DDBJ databases">
        <authorList>
            <person name="Sibley D."/>
            <person name="Venepally P."/>
            <person name="Karamycheva S."/>
            <person name="Hadjithomas M."/>
            <person name="Khan A."/>
            <person name="Brunk B."/>
            <person name="Roos D."/>
            <person name="Caler E."/>
            <person name="Lorenzi H."/>
        </authorList>
    </citation>
    <scope>NUCLEOTIDE SEQUENCE [LARGE SCALE GENOMIC DNA]</scope>
    <source>
        <strain evidence="11 12">GAB2-2007-GAL-DOM2</strain>
    </source>
</reference>
<dbReference type="GO" id="GO:0048219">
    <property type="term" value="P:inter-Golgi cisterna vesicle-mediated transport"/>
    <property type="evidence" value="ECO:0007669"/>
    <property type="project" value="TreeGrafter"/>
</dbReference>
<evidence type="ECO:0000313" key="11">
    <source>
        <dbReference type="EMBL" id="KFG45792.1"/>
    </source>
</evidence>
<dbReference type="InterPro" id="IPR023601">
    <property type="entry name" value="Golgi_SNAP_su1"/>
</dbReference>
<feature type="transmembrane region" description="Helical" evidence="10">
    <location>
        <begin position="225"/>
        <end position="244"/>
    </location>
</feature>
<dbReference type="EMBL" id="AHZU02000332">
    <property type="protein sequence ID" value="KFG45792.1"/>
    <property type="molecule type" value="Genomic_DNA"/>
</dbReference>
<keyword evidence="6 10" id="KW-1133">Transmembrane helix</keyword>
<dbReference type="GO" id="GO:0006888">
    <property type="term" value="P:endoplasmic reticulum to Golgi vesicle-mediated transport"/>
    <property type="evidence" value="ECO:0007669"/>
    <property type="project" value="InterPro"/>
</dbReference>
<evidence type="ECO:0000256" key="7">
    <source>
        <dbReference type="ARBA" id="ARBA00023034"/>
    </source>
</evidence>
<dbReference type="GO" id="GO:0000139">
    <property type="term" value="C:Golgi membrane"/>
    <property type="evidence" value="ECO:0007669"/>
    <property type="project" value="UniProtKB-SubCell"/>
</dbReference>
<comment type="subcellular location">
    <subcellularLocation>
        <location evidence="1">Golgi apparatus membrane</location>
        <topology evidence="1">Single-pass type IV membrane protein</topology>
    </subcellularLocation>
</comment>
<evidence type="ECO:0000256" key="4">
    <source>
        <dbReference type="ARBA" id="ARBA00022692"/>
    </source>
</evidence>
<keyword evidence="5 9" id="KW-0653">Protein transport</keyword>
<dbReference type="GO" id="GO:0006906">
    <property type="term" value="P:vesicle fusion"/>
    <property type="evidence" value="ECO:0007669"/>
    <property type="project" value="TreeGrafter"/>
</dbReference>
<keyword evidence="3 9" id="KW-0813">Transport</keyword>
<evidence type="ECO:0000256" key="6">
    <source>
        <dbReference type="ARBA" id="ARBA00022989"/>
    </source>
</evidence>
<dbReference type="GO" id="GO:0015031">
    <property type="term" value="P:protein transport"/>
    <property type="evidence" value="ECO:0007669"/>
    <property type="project" value="UniProtKB-KW"/>
</dbReference>
<evidence type="ECO:0000256" key="5">
    <source>
        <dbReference type="ARBA" id="ARBA00022927"/>
    </source>
</evidence>
<dbReference type="GO" id="GO:0005484">
    <property type="term" value="F:SNAP receptor activity"/>
    <property type="evidence" value="ECO:0007669"/>
    <property type="project" value="InterPro"/>
</dbReference>
<dbReference type="PANTHER" id="PTHR21094">
    <property type="entry name" value="GOS-28 SNARE- RELATED"/>
    <property type="match status" value="1"/>
</dbReference>
<dbReference type="VEuPathDB" id="ToxoDB:TGDOM2_223620"/>
<evidence type="ECO:0000256" key="10">
    <source>
        <dbReference type="SAM" id="Phobius"/>
    </source>
</evidence>
<organism evidence="11 12">
    <name type="scientific">Toxoplasma gondii GAB2-2007-GAL-DOM2</name>
    <dbReference type="NCBI Taxonomy" id="1130820"/>
    <lineage>
        <taxon>Eukaryota</taxon>
        <taxon>Sar</taxon>
        <taxon>Alveolata</taxon>
        <taxon>Apicomplexa</taxon>
        <taxon>Conoidasida</taxon>
        <taxon>Coccidia</taxon>
        <taxon>Eucoccidiorida</taxon>
        <taxon>Eimeriorina</taxon>
        <taxon>Sarcocystidae</taxon>
        <taxon>Toxoplasma</taxon>
    </lineage>
</organism>
<evidence type="ECO:0000256" key="8">
    <source>
        <dbReference type="ARBA" id="ARBA00023136"/>
    </source>
</evidence>
<evidence type="ECO:0000256" key="3">
    <source>
        <dbReference type="ARBA" id="ARBA00022448"/>
    </source>
</evidence>
<dbReference type="Pfam" id="PF12352">
    <property type="entry name" value="V-SNARE_C"/>
    <property type="match status" value="1"/>
</dbReference>
<dbReference type="PIRSF" id="PIRSF028865">
    <property type="entry name" value="Membrin-2"/>
    <property type="match status" value="1"/>
</dbReference>
<dbReference type="Proteomes" id="UP000028837">
    <property type="component" value="Unassembled WGS sequence"/>
</dbReference>
<evidence type="ECO:0000256" key="9">
    <source>
        <dbReference type="PIRNR" id="PIRNR028865"/>
    </source>
</evidence>
<dbReference type="OrthoDB" id="158360at2759"/>
<protein>
    <submittedName>
        <fullName evidence="11">Putative golgi SNARE</fullName>
    </submittedName>
</protein>
<keyword evidence="4 10" id="KW-0812">Transmembrane</keyword>
<evidence type="ECO:0000313" key="12">
    <source>
        <dbReference type="Proteomes" id="UP000028837"/>
    </source>
</evidence>
<sequence length="264" mass="29139">MDPAPSEASLSTLYPLCMACRKQIDSVLASLESSSAASAPLSSSVPSAVSRSSSSSLPVAVQQRLVALTQQLLRDVARMECIFEGEKASLPPQQVALWKRRISVLLEDSCAVQSAVNMQLGAVHRRQMEETRQREALLDSRRGRSVVQNRASELSFAREREKLAESHSMLDAILSQGRSALDKVVQQNSVLKSAKRKILDMNTSSGLAASLLGAISRREATDRRLVWGGMFLTLLFFFFLYRLVHRSREVDDADGSWDALNSEQ</sequence>
<keyword evidence="7" id="KW-0333">Golgi apparatus</keyword>
<dbReference type="InterPro" id="IPR027027">
    <property type="entry name" value="GOSR2/Membrin/Bos1"/>
</dbReference>
<accession>A0A086KN24</accession>